<evidence type="ECO:0000256" key="2">
    <source>
        <dbReference type="ARBA" id="ARBA00022603"/>
    </source>
</evidence>
<dbReference type="InterPro" id="IPR029063">
    <property type="entry name" value="SAM-dependent_MTases_sf"/>
</dbReference>
<dbReference type="KEGG" id="lul:LPB138_11335"/>
<keyword evidence="8" id="KW-1185">Reference proteome</keyword>
<evidence type="ECO:0000313" key="7">
    <source>
        <dbReference type="EMBL" id="AOW21236.1"/>
    </source>
</evidence>
<dbReference type="SUPFAM" id="SSF53335">
    <property type="entry name" value="S-adenosyl-L-methionine-dependent methyltransferases"/>
    <property type="match status" value="1"/>
</dbReference>
<evidence type="ECO:0000256" key="4">
    <source>
        <dbReference type="ARBA" id="ARBA00022691"/>
    </source>
</evidence>
<dbReference type="EC" id="2.1.1.72" evidence="1"/>
<evidence type="ECO:0000259" key="6">
    <source>
        <dbReference type="Pfam" id="PF07669"/>
    </source>
</evidence>
<evidence type="ECO:0000256" key="5">
    <source>
        <dbReference type="ARBA" id="ARBA00047942"/>
    </source>
</evidence>
<dbReference type="InterPro" id="IPR002052">
    <property type="entry name" value="DNA_methylase_N6_adenine_CS"/>
</dbReference>
<dbReference type="REBASE" id="162275">
    <property type="entry name" value="Lsp138ORF11335P"/>
</dbReference>
<organism evidence="7 8">
    <name type="scientific">Urechidicola croceus</name>
    <dbReference type="NCBI Taxonomy" id="1850246"/>
    <lineage>
        <taxon>Bacteria</taxon>
        <taxon>Pseudomonadati</taxon>
        <taxon>Bacteroidota</taxon>
        <taxon>Flavobacteriia</taxon>
        <taxon>Flavobacteriales</taxon>
        <taxon>Flavobacteriaceae</taxon>
        <taxon>Urechidicola</taxon>
    </lineage>
</organism>
<dbReference type="GO" id="GO:0006304">
    <property type="term" value="P:DNA modification"/>
    <property type="evidence" value="ECO:0007669"/>
    <property type="project" value="InterPro"/>
</dbReference>
<evidence type="ECO:0000256" key="1">
    <source>
        <dbReference type="ARBA" id="ARBA00011900"/>
    </source>
</evidence>
<dbReference type="Gene3D" id="3.40.50.150">
    <property type="entry name" value="Vaccinia Virus protein VP39"/>
    <property type="match status" value="1"/>
</dbReference>
<dbReference type="GO" id="GO:0009007">
    <property type="term" value="F:site-specific DNA-methyltransferase (adenine-specific) activity"/>
    <property type="evidence" value="ECO:0007669"/>
    <property type="project" value="UniProtKB-EC"/>
</dbReference>
<name>A0A1D8P9I7_9FLAO</name>
<evidence type="ECO:0000256" key="3">
    <source>
        <dbReference type="ARBA" id="ARBA00022679"/>
    </source>
</evidence>
<dbReference type="InterPro" id="IPR011639">
    <property type="entry name" value="MethylTrfase_TaqI-like_dom"/>
</dbReference>
<dbReference type="EMBL" id="CP017478">
    <property type="protein sequence ID" value="AOW21236.1"/>
    <property type="molecule type" value="Genomic_DNA"/>
</dbReference>
<dbReference type="PANTHER" id="PTHR33841">
    <property type="entry name" value="DNA METHYLTRANSFERASE YEEA-RELATED"/>
    <property type="match status" value="1"/>
</dbReference>
<dbReference type="PROSITE" id="PS00092">
    <property type="entry name" value="N6_MTASE"/>
    <property type="match status" value="1"/>
</dbReference>
<protein>
    <recommendedName>
        <fullName evidence="1">site-specific DNA-methyltransferase (adenine-specific)</fullName>
        <ecNumber evidence="1">2.1.1.72</ecNumber>
    </recommendedName>
</protein>
<keyword evidence="4" id="KW-0949">S-adenosyl-L-methionine</keyword>
<dbReference type="STRING" id="1850246.LPB138_11335"/>
<dbReference type="GO" id="GO:0003676">
    <property type="term" value="F:nucleic acid binding"/>
    <property type="evidence" value="ECO:0007669"/>
    <property type="project" value="InterPro"/>
</dbReference>
<dbReference type="InterPro" id="IPR050953">
    <property type="entry name" value="N4_N6_ade-DNA_methylase"/>
</dbReference>
<sequence>MQLSQTFKDGLNSLGFNQENNDCLFLTDDYKQTEDLSVKLQLEKAMKFEASAVFFRNEINKLKAQIYIYDHTQLDSDESHLSHIQKMVWSNGAVPIACIFYRTEIKILDCTQHIQDDNKPVYLASLKIVAKAHQLYNKNFAVKIKTGTFWEESSVKNKFKFNASSYDILIRWIREIAKQIAFSNSNADERIIKKIIIQSIMIKYLEERKDPDGNSSFNQKYFQKYGSCQEFVDVLSNGNFVALLDDLQQDLNGNLFEWNSEEKNLIPTLNLNGLVEALKAYKRPEESHNQILELIRYYEFSYIPVELISRIYEEFLAGGDDTLFSQKEKKQKDGIFYTPSHLAQLLVDEIMPLHQYISIDIKSFTILDPACGSGIFLVLAFKRLVQWWRLQNSLKQPNIQTLKTILACLYGVDKEYQATKLAAFSLCLALCDELSPKQIINELKFSDLTENQILHSDFFIEHLLVKEDKDSAQRSAFKKISNKKFSRIIGNPPFDRGALNLYTKKWEKENIDIPQGQIALKFLSEALEFLEPGGLQCLIIKSSSLLYNTSSTEFKERLFSNYNVLQVLDFTPLGRNNSLWDGADVASAAIFLRNEKPDFSKNILHLIFRRTKAVKERIVFEVDEYDFHFVNRNDAINNQSVWKINLLGGGRIASLVAKSQVLNTFEEYLKAEDCISMEGYQKGSRGKMQPDYMYELNSLPTSAITSRGIDYKQLESIPNNTVFSKVPQRLFFESPNVILWENMGAEKLPVFLNTRKSFSFKDKIISLKSKTNDLKILQSIVKNFETNSDFYRFFIFCTSSQVLVNLNSAILKKDYMTLPYVEDRKGFFSQIDLNIIDDVNTYYQDFLRHGERSVILDKLEGNELKNSIELYGIEYCKLLNDIQNNQKQNFKIYEVCELYDSTYICIIFKYSSASLKNEISWKKDGLEEIESLSNFQISSRLNSQRIVRYYHSDNTIVIVKPNQKRYWLSHKAYRDADKTLIDLVKNRN</sequence>
<dbReference type="AlphaFoldDB" id="A0A1D8P9I7"/>
<evidence type="ECO:0000313" key="8">
    <source>
        <dbReference type="Proteomes" id="UP000176050"/>
    </source>
</evidence>
<dbReference type="GO" id="GO:0032259">
    <property type="term" value="P:methylation"/>
    <property type="evidence" value="ECO:0007669"/>
    <property type="project" value="UniProtKB-KW"/>
</dbReference>
<accession>A0A1D8P9I7</accession>
<feature type="domain" description="Type II methyltransferase M.TaqI-like" evidence="6">
    <location>
        <begin position="408"/>
        <end position="570"/>
    </location>
</feature>
<proteinExistence type="predicted"/>
<gene>
    <name evidence="7" type="ORF">LPB138_11335</name>
</gene>
<dbReference type="Pfam" id="PF07669">
    <property type="entry name" value="Eco57I"/>
    <property type="match status" value="1"/>
</dbReference>
<comment type="catalytic activity">
    <reaction evidence="5">
        <text>a 2'-deoxyadenosine in DNA + S-adenosyl-L-methionine = an N(6)-methyl-2'-deoxyadenosine in DNA + S-adenosyl-L-homocysteine + H(+)</text>
        <dbReference type="Rhea" id="RHEA:15197"/>
        <dbReference type="Rhea" id="RHEA-COMP:12418"/>
        <dbReference type="Rhea" id="RHEA-COMP:12419"/>
        <dbReference type="ChEBI" id="CHEBI:15378"/>
        <dbReference type="ChEBI" id="CHEBI:57856"/>
        <dbReference type="ChEBI" id="CHEBI:59789"/>
        <dbReference type="ChEBI" id="CHEBI:90615"/>
        <dbReference type="ChEBI" id="CHEBI:90616"/>
        <dbReference type="EC" id="2.1.1.72"/>
    </reaction>
</comment>
<dbReference type="PRINTS" id="PR00507">
    <property type="entry name" value="N12N6MTFRASE"/>
</dbReference>
<keyword evidence="3" id="KW-0808">Transferase</keyword>
<reference evidence="7 8" key="1">
    <citation type="submission" date="2016-10" db="EMBL/GenBank/DDBJ databases">
        <title>Lutibacter sp. LPB0138, isolated from marine gastropod.</title>
        <authorList>
            <person name="Kim E."/>
            <person name="Yi H."/>
        </authorList>
    </citation>
    <scope>NUCLEOTIDE SEQUENCE [LARGE SCALE GENOMIC DNA]</scope>
    <source>
        <strain evidence="7 8">LPB0138</strain>
    </source>
</reference>
<dbReference type="PANTHER" id="PTHR33841:SF1">
    <property type="entry name" value="DNA METHYLTRANSFERASE A"/>
    <property type="match status" value="1"/>
</dbReference>
<dbReference type="Proteomes" id="UP000176050">
    <property type="component" value="Chromosome"/>
</dbReference>
<keyword evidence="2" id="KW-0489">Methyltransferase</keyword>